<feature type="region of interest" description="Disordered" evidence="1">
    <location>
        <begin position="557"/>
        <end position="597"/>
    </location>
</feature>
<reference evidence="3 4" key="1">
    <citation type="journal article" date="2018" name="New Phytol.">
        <title>Comparative genomics and transcriptomics depict ericoid mycorrhizal fungi as versatile saprotrophs and plant mutualists.</title>
        <authorList>
            <person name="Martino E."/>
            <person name="Morin E."/>
            <person name="Grelet G.A."/>
            <person name="Kuo A."/>
            <person name="Kohler A."/>
            <person name="Daghino S."/>
            <person name="Barry K.W."/>
            <person name="Cichocki N."/>
            <person name="Clum A."/>
            <person name="Dockter R.B."/>
            <person name="Hainaut M."/>
            <person name="Kuo R.C."/>
            <person name="LaButti K."/>
            <person name="Lindahl B.D."/>
            <person name="Lindquist E.A."/>
            <person name="Lipzen A."/>
            <person name="Khouja H.R."/>
            <person name="Magnuson J."/>
            <person name="Murat C."/>
            <person name="Ohm R.A."/>
            <person name="Singer S.W."/>
            <person name="Spatafora J.W."/>
            <person name="Wang M."/>
            <person name="Veneault-Fourrey C."/>
            <person name="Henrissat B."/>
            <person name="Grigoriev I.V."/>
            <person name="Martin F.M."/>
            <person name="Perotto S."/>
        </authorList>
    </citation>
    <scope>NUCLEOTIDE SEQUENCE [LARGE SCALE GENOMIC DNA]</scope>
    <source>
        <strain evidence="3 4">ATCC 22711</strain>
    </source>
</reference>
<evidence type="ECO:0000313" key="4">
    <source>
        <dbReference type="Proteomes" id="UP000241818"/>
    </source>
</evidence>
<dbReference type="EMBL" id="KZ679014">
    <property type="protein sequence ID" value="PSS12815.1"/>
    <property type="molecule type" value="Genomic_DNA"/>
</dbReference>
<name>A0A2T3AVW9_AMORE</name>
<feature type="region of interest" description="Disordered" evidence="1">
    <location>
        <begin position="508"/>
        <end position="537"/>
    </location>
</feature>
<feature type="transmembrane region" description="Helical" evidence="2">
    <location>
        <begin position="7"/>
        <end position="31"/>
    </location>
</feature>
<evidence type="ECO:0000256" key="2">
    <source>
        <dbReference type="SAM" id="Phobius"/>
    </source>
</evidence>
<feature type="transmembrane region" description="Helical" evidence="2">
    <location>
        <begin position="149"/>
        <end position="168"/>
    </location>
</feature>
<feature type="transmembrane region" description="Helical" evidence="2">
    <location>
        <begin position="291"/>
        <end position="318"/>
    </location>
</feature>
<protein>
    <submittedName>
        <fullName evidence="3">Uncharacterized protein</fullName>
    </submittedName>
</protein>
<feature type="transmembrane region" description="Helical" evidence="2">
    <location>
        <begin position="180"/>
        <end position="198"/>
    </location>
</feature>
<keyword evidence="2" id="KW-1133">Transmembrane helix</keyword>
<keyword evidence="2" id="KW-0472">Membrane</keyword>
<dbReference type="PANTHER" id="PTHR16189">
    <property type="entry name" value="TRANSMEMBRANE PROTEIN 104-RELATED"/>
    <property type="match status" value="1"/>
</dbReference>
<organism evidence="3 4">
    <name type="scientific">Amorphotheca resinae ATCC 22711</name>
    <dbReference type="NCBI Taxonomy" id="857342"/>
    <lineage>
        <taxon>Eukaryota</taxon>
        <taxon>Fungi</taxon>
        <taxon>Dikarya</taxon>
        <taxon>Ascomycota</taxon>
        <taxon>Pezizomycotina</taxon>
        <taxon>Leotiomycetes</taxon>
        <taxon>Helotiales</taxon>
        <taxon>Amorphothecaceae</taxon>
        <taxon>Amorphotheca</taxon>
    </lineage>
</organism>
<feature type="compositionally biased region" description="Polar residues" evidence="1">
    <location>
        <begin position="562"/>
        <end position="571"/>
    </location>
</feature>
<evidence type="ECO:0000256" key="1">
    <source>
        <dbReference type="SAM" id="MobiDB-lite"/>
    </source>
</evidence>
<feature type="transmembrane region" description="Helical" evidence="2">
    <location>
        <begin position="633"/>
        <end position="655"/>
    </location>
</feature>
<feature type="transmembrane region" description="Helical" evidence="2">
    <location>
        <begin position="248"/>
        <end position="271"/>
    </location>
</feature>
<dbReference type="RefSeq" id="XP_024718806.1">
    <property type="nucleotide sequence ID" value="XM_024867637.1"/>
</dbReference>
<keyword evidence="4" id="KW-1185">Reference proteome</keyword>
<dbReference type="PANTHER" id="PTHR16189:SF3">
    <property type="entry name" value="AMINO ACID TRANSPORTER TRANSMEMBRANE DOMAIN-CONTAINING PROTEIN"/>
    <property type="match status" value="1"/>
</dbReference>
<dbReference type="GeneID" id="36575718"/>
<feature type="transmembrane region" description="Helical" evidence="2">
    <location>
        <begin position="218"/>
        <end position="236"/>
    </location>
</feature>
<feature type="transmembrane region" description="Helical" evidence="2">
    <location>
        <begin position="358"/>
        <end position="377"/>
    </location>
</feature>
<proteinExistence type="predicted"/>
<dbReference type="AlphaFoldDB" id="A0A2T3AVW9"/>
<dbReference type="Proteomes" id="UP000241818">
    <property type="component" value="Unassembled WGS sequence"/>
</dbReference>
<feature type="transmembrane region" description="Helical" evidence="2">
    <location>
        <begin position="37"/>
        <end position="59"/>
    </location>
</feature>
<dbReference type="InParanoid" id="A0A2T3AVW9"/>
<dbReference type="STRING" id="857342.A0A2T3AVW9"/>
<feature type="region of interest" description="Disordered" evidence="1">
    <location>
        <begin position="429"/>
        <end position="461"/>
    </location>
</feature>
<feature type="transmembrane region" description="Helical" evidence="2">
    <location>
        <begin position="91"/>
        <end position="111"/>
    </location>
</feature>
<evidence type="ECO:0000313" key="3">
    <source>
        <dbReference type="EMBL" id="PSS12815.1"/>
    </source>
</evidence>
<accession>A0A2T3AVW9</accession>
<sequence length="666" mass="71761">MDSPAIIGFWGGMALLISSITGPGLTTIPLLFQEAGWFTPTLAFLVFGAIAGLVSLFLVETMSTIHGNESFQSRVEYATVAHLYLGNKTHFIMQILLFCALQSVNLSSIIISEQTMDSLLIKIFHKTCAISFTEGAICVSEMNPSGSPFNSYILVSLGYVISAVLVIPLSMMTLVGNIKFQLASVAALFFVMISWIAIFVKHGLNQSIPAIGDNQSSLVGFVLNNFAFITTVPSFINELSRTVSIHRVISYPIAICVVLYLIVGLLGAASFKTSSSTDILATLAAADENKVLTIIVNILFPVSVLVTSVPVFAIVIRYNLVRGNVCSERYAKIWASWLPWVLIIPFQTKGWLLVVMNWTSLIFGSSTNFIIPLLFYLTSKKHSARTANATGALAPGDVFILYEDRRSTHIVQRDGDPLPAIITSSVEDDARSARDARSSPLLTVYPPASPASSSRERLTQDADALQEKGTLEEVDLGLANGRQEGSSSSLDPSSIPLRVVYSPAVSRSGSVTHADRPSIVLTRHDGPGDTTQTISAEDNSVISSRLRSNSFEARSMAESTVYRRSNNTPTASIGDPSPATLSTPPAPAPVLGSSNRNRRLTIEEVAEEPPGYEPAPDVVFRAFPEKSWWSGIVIARIALVVVTAAVLGNLIYTIIQTARGNSPLAA</sequence>
<feature type="transmembrane region" description="Helical" evidence="2">
    <location>
        <begin position="330"/>
        <end position="346"/>
    </location>
</feature>
<dbReference type="OrthoDB" id="294541at2759"/>
<keyword evidence="2" id="KW-0812">Transmembrane</keyword>
<gene>
    <name evidence="3" type="ORF">M430DRAFT_43654</name>
</gene>